<dbReference type="InterPro" id="IPR022210">
    <property type="entry name" value="TF_GCR1-like"/>
</dbReference>
<feature type="compositionally biased region" description="Polar residues" evidence="1">
    <location>
        <begin position="169"/>
        <end position="187"/>
    </location>
</feature>
<dbReference type="EMBL" id="AMKT01000050">
    <property type="protein sequence ID" value="OXG19233.1"/>
    <property type="molecule type" value="Genomic_DNA"/>
</dbReference>
<dbReference type="GO" id="GO:0060963">
    <property type="term" value="P:positive regulation of ribosomal protein gene transcription by RNA polymerase II"/>
    <property type="evidence" value="ECO:0007669"/>
    <property type="project" value="TreeGrafter"/>
</dbReference>
<evidence type="ECO:0000313" key="4">
    <source>
        <dbReference type="EMBL" id="OXG19233.1"/>
    </source>
</evidence>
<protein>
    <recommendedName>
        <fullName evidence="6">Transcription activator GCR1-like domain-containing protein</fullName>
    </recommendedName>
</protein>
<accession>A0A854QH94</accession>
<comment type="caution">
    <text evidence="4">The sequence shown here is derived from an EMBL/GenBank/DDBJ whole genome shotgun (WGS) entry which is preliminary data.</text>
</comment>
<dbReference type="Proteomes" id="UP000199727">
    <property type="component" value="Unassembled WGS sequence"/>
</dbReference>
<sequence length="328" mass="36726">MEVPQELIENVFPWVDAAEAELFDPDRSQGDKAGRAFIKLMDWFRSVLIQDAPFIRQLEPDLFVWKHPVFSTPTFLAFEARVLAEAQSAEARMSEDARQLIPELSDYLSTNFTALFKATYNIDTTLTGLAASVANNSKLIQEERRAEKYDALLNGIGDAFHAMARRQHSGSISSRSNVNAQESQTTGVLEGQHHAGPNPSSSSNSIASQPNSASGSGDLVQLEALVYKMDRDVGDVLELWDEYIVGRNGRLPVREMSQRNEFRKNEAEKKMFSRGKPIYEAIRELARGMNISEREAAGLIEEYRTKNSMGLNKLSNVVKDVVKNMIVH</sequence>
<evidence type="ECO:0000313" key="5">
    <source>
        <dbReference type="Proteomes" id="UP000199727"/>
    </source>
</evidence>
<dbReference type="PANTHER" id="PTHR37784:SF2">
    <property type="entry name" value="HIGH-OSMOLARITY-INDUCED TRANSCRIPTION PROTEIN 1"/>
    <property type="match status" value="1"/>
</dbReference>
<dbReference type="Pfam" id="PF16787">
    <property type="entry name" value="NDC10_II"/>
    <property type="match status" value="1"/>
</dbReference>
<evidence type="ECO:0000259" key="2">
    <source>
        <dbReference type="Pfam" id="PF12550"/>
    </source>
</evidence>
<name>A0A854QH94_CRYNE</name>
<feature type="region of interest" description="Disordered" evidence="1">
    <location>
        <begin position="167"/>
        <end position="215"/>
    </location>
</feature>
<gene>
    <name evidence="4" type="ORF">C361_04171</name>
</gene>
<dbReference type="GO" id="GO:0000978">
    <property type="term" value="F:RNA polymerase II cis-regulatory region sequence-specific DNA binding"/>
    <property type="evidence" value="ECO:0007669"/>
    <property type="project" value="TreeGrafter"/>
</dbReference>
<dbReference type="AlphaFoldDB" id="A0A854QH94"/>
<dbReference type="InterPro" id="IPR052146">
    <property type="entry name" value="HOT1"/>
</dbReference>
<dbReference type="OrthoDB" id="2576290at2759"/>
<proteinExistence type="predicted"/>
<organism evidence="4 5">
    <name type="scientific">Cryptococcus neoformans Tu259-1</name>
    <dbReference type="NCBI Taxonomy" id="1230072"/>
    <lineage>
        <taxon>Eukaryota</taxon>
        <taxon>Fungi</taxon>
        <taxon>Dikarya</taxon>
        <taxon>Basidiomycota</taxon>
        <taxon>Agaricomycotina</taxon>
        <taxon>Tremellomycetes</taxon>
        <taxon>Tremellales</taxon>
        <taxon>Cryptococcaceae</taxon>
        <taxon>Cryptococcus</taxon>
        <taxon>Cryptococcus neoformans species complex</taxon>
    </lineage>
</organism>
<dbReference type="GO" id="GO:0000981">
    <property type="term" value="F:DNA-binding transcription factor activity, RNA polymerase II-specific"/>
    <property type="evidence" value="ECO:0007669"/>
    <property type="project" value="TreeGrafter"/>
</dbReference>
<evidence type="ECO:0008006" key="6">
    <source>
        <dbReference type="Google" id="ProtNLM"/>
    </source>
</evidence>
<feature type="compositionally biased region" description="Low complexity" evidence="1">
    <location>
        <begin position="195"/>
        <end position="214"/>
    </location>
</feature>
<dbReference type="InterPro" id="IPR038279">
    <property type="entry name" value="Ndc10_dom2_sf"/>
</dbReference>
<dbReference type="InterPro" id="IPR031872">
    <property type="entry name" value="NDC10_II"/>
</dbReference>
<dbReference type="PANTHER" id="PTHR37784">
    <property type="entry name" value="PROTEIN MSN1"/>
    <property type="match status" value="1"/>
</dbReference>
<dbReference type="Gene3D" id="1.10.443.20">
    <property type="entry name" value="Centromere DNA-binding protein complex CBF3 subunit, domain 2"/>
    <property type="match status" value="1"/>
</dbReference>
<evidence type="ECO:0000256" key="1">
    <source>
        <dbReference type="SAM" id="MobiDB-lite"/>
    </source>
</evidence>
<evidence type="ECO:0000259" key="3">
    <source>
        <dbReference type="Pfam" id="PF16787"/>
    </source>
</evidence>
<feature type="domain" description="Ndc10" evidence="3">
    <location>
        <begin position="1"/>
        <end position="75"/>
    </location>
</feature>
<reference evidence="4 5" key="1">
    <citation type="submission" date="2017-06" db="EMBL/GenBank/DDBJ databases">
        <title>Global population genomics of the pathogenic fungus Cryptococcus neoformans var. grubii.</title>
        <authorList>
            <person name="Cuomo C."/>
            <person name="Litvintseva A."/>
            <person name="Chen Y."/>
            <person name="Young S."/>
            <person name="Zeng Q."/>
            <person name="Chapman S."/>
            <person name="Gujja S."/>
            <person name="Saif S."/>
            <person name="Birren B."/>
        </authorList>
    </citation>
    <scope>NUCLEOTIDE SEQUENCE [LARGE SCALE GENOMIC DNA]</scope>
    <source>
        <strain evidence="4 5">Tu259-1</strain>
    </source>
</reference>
<feature type="domain" description="Transcription activator GCR1-like" evidence="2">
    <location>
        <begin position="227"/>
        <end position="304"/>
    </location>
</feature>
<dbReference type="Pfam" id="PF12550">
    <property type="entry name" value="GCR1_C"/>
    <property type="match status" value="1"/>
</dbReference>